<reference evidence="1" key="1">
    <citation type="journal article" date="2020" name="Nature">
        <title>Giant virus diversity and host interactions through global metagenomics.</title>
        <authorList>
            <person name="Schulz F."/>
            <person name="Roux S."/>
            <person name="Paez-Espino D."/>
            <person name="Jungbluth S."/>
            <person name="Walsh D.A."/>
            <person name="Denef V.J."/>
            <person name="McMahon K.D."/>
            <person name="Konstantinidis K.T."/>
            <person name="Eloe-Fadrosh E.A."/>
            <person name="Kyrpides N.C."/>
            <person name="Woyke T."/>
        </authorList>
    </citation>
    <scope>NUCLEOTIDE SEQUENCE</scope>
    <source>
        <strain evidence="1">GVMAG-M-3300023174-130</strain>
    </source>
</reference>
<dbReference type="EMBL" id="MN739551">
    <property type="protein sequence ID" value="QHT12821.1"/>
    <property type="molecule type" value="Genomic_DNA"/>
</dbReference>
<protein>
    <submittedName>
        <fullName evidence="1">Uncharacterized protein</fullName>
    </submittedName>
</protein>
<evidence type="ECO:0000313" key="1">
    <source>
        <dbReference type="EMBL" id="QHT12821.1"/>
    </source>
</evidence>
<accession>A0A6C0D8N3</accession>
<proteinExistence type="predicted"/>
<name>A0A6C0D8N3_9ZZZZ</name>
<organism evidence="1">
    <name type="scientific">viral metagenome</name>
    <dbReference type="NCBI Taxonomy" id="1070528"/>
    <lineage>
        <taxon>unclassified sequences</taxon>
        <taxon>metagenomes</taxon>
        <taxon>organismal metagenomes</taxon>
    </lineage>
</organism>
<dbReference type="AlphaFoldDB" id="A0A6C0D8N3"/>
<sequence length="81" mass="9316">MSNEAIIIECPYCKGQIIVQELNCQIFRHGVMKDTGNQIDPHSSKEVCDFYVYAKMIYGCGKPFKVVKIDDKYIAEVCEYI</sequence>